<feature type="domain" description="Apea-like HEPN" evidence="1">
    <location>
        <begin position="319"/>
        <end position="458"/>
    </location>
</feature>
<dbReference type="InterPro" id="IPR041229">
    <property type="entry name" value="HEPN_Apea"/>
</dbReference>
<dbReference type="Pfam" id="PF18739">
    <property type="entry name" value="HEPN_Apea"/>
    <property type="match status" value="1"/>
</dbReference>
<feature type="domain" description="ApeA N-terminal" evidence="2">
    <location>
        <begin position="17"/>
        <end position="288"/>
    </location>
</feature>
<dbReference type="Proteomes" id="UP000217561">
    <property type="component" value="Unassembled WGS sequence"/>
</dbReference>
<evidence type="ECO:0000259" key="1">
    <source>
        <dbReference type="Pfam" id="PF18739"/>
    </source>
</evidence>
<evidence type="ECO:0000313" key="4">
    <source>
        <dbReference type="Proteomes" id="UP000217561"/>
    </source>
</evidence>
<accession>A0ABX4HQ74</accession>
<keyword evidence="4" id="KW-1185">Reference proteome</keyword>
<dbReference type="RefSeq" id="WP_095822636.1">
    <property type="nucleotide sequence ID" value="NZ_NSGH01000020.1"/>
</dbReference>
<evidence type="ECO:0008006" key="5">
    <source>
        <dbReference type="Google" id="ProtNLM"/>
    </source>
</evidence>
<dbReference type="Pfam" id="PF18862">
    <property type="entry name" value="ApeA_NTD1"/>
    <property type="match status" value="1"/>
</dbReference>
<evidence type="ECO:0000259" key="2">
    <source>
        <dbReference type="Pfam" id="PF18862"/>
    </source>
</evidence>
<dbReference type="InterPro" id="IPR041223">
    <property type="entry name" value="ApeA_NTD"/>
</dbReference>
<comment type="caution">
    <text evidence="3">The sequence shown here is derived from an EMBL/GenBank/DDBJ whole genome shotgun (WGS) entry which is preliminary data.</text>
</comment>
<evidence type="ECO:0000313" key="3">
    <source>
        <dbReference type="EMBL" id="PBB04974.1"/>
    </source>
</evidence>
<gene>
    <name evidence="3" type="ORF">CKW00_11180</name>
</gene>
<proteinExistence type="predicted"/>
<organism evidence="3 4">
    <name type="scientific">Salimicrobium humidisoli</name>
    <dbReference type="NCBI Taxonomy" id="2029857"/>
    <lineage>
        <taxon>Bacteria</taxon>
        <taxon>Bacillati</taxon>
        <taxon>Bacillota</taxon>
        <taxon>Bacilli</taxon>
        <taxon>Bacillales</taxon>
        <taxon>Bacillaceae</taxon>
        <taxon>Salimicrobium</taxon>
    </lineage>
</organism>
<dbReference type="EMBL" id="NSGH01000020">
    <property type="protein sequence ID" value="PBB04974.1"/>
    <property type="molecule type" value="Genomic_DNA"/>
</dbReference>
<sequence>MNRNVSLEKLTLQDEFEIQGYWWLPEEPDKRLSGILYSGEDAIYLDVLESFKGFESADSTSNYGLIHGFTVKGDEVTLFDSVQTNINTNMPGIEKEKIICSYFITGGHFSNQNDAQFKSVELYSEDLTNWFNKNPFRLEKNKESSEITTTYTPPDVTPYYIESIKAEIQNSYNLNQKFSPKASIFKYSEFIKLTPDNHGGFEWFQEKLFSFQKLISLMMGERLNYERIVFRGEDENWGTEEEPLTKPKRYHLFVSLRENEINEKLHSHKMLFTFPNIEDQFEEICNNWFGKEEYLKNVYSLHFSDVFNPNLDLEDKFTNAVKSLEVYHRALDYGKLFDEQKKDEILKNVNEQLNGVLEVSDLELVLNGLKHINEYSLNSRLKDIIKKQFNQETKQYLFKNSKKTDSFINRVVETRNHLTHYDEQRNENRFKGVELHFAKELLKVIALIALLKECGIKEGKVLDRLQNTFRISQNVTRGKERLGIDK</sequence>
<protein>
    <recommendedName>
        <fullName evidence="5">ApeA N-terminal domain-containing protein</fullName>
    </recommendedName>
</protein>
<name>A0ABX4HQ74_9BACI</name>
<reference evidence="3 4" key="1">
    <citation type="submission" date="2017-08" db="EMBL/GenBank/DDBJ databases">
        <title>Salimicrobium alkalisoli sp. nov., isolated from saline alkaline soil.</title>
        <authorList>
            <person name="Zhang G."/>
            <person name="Xiong Q."/>
        </authorList>
    </citation>
    <scope>NUCLEOTIDE SEQUENCE [LARGE SCALE GENOMIC DNA]</scope>
    <source>
        <strain evidence="3 4">WN024</strain>
    </source>
</reference>